<name>A0ABU6QXC3_9FABA</name>
<evidence type="ECO:0000313" key="1">
    <source>
        <dbReference type="EMBL" id="MED6116309.1"/>
    </source>
</evidence>
<sequence>MALLAPVLSVEARQSLTRSVSFGEVEASIRSMKFFKASVAIGFQAFFYKEYWLIENWIRKLEEEENREDRGNSSMSIHA</sequence>
<proteinExistence type="predicted"/>
<accession>A0ABU6QXC3</accession>
<dbReference type="Proteomes" id="UP001341840">
    <property type="component" value="Unassembled WGS sequence"/>
</dbReference>
<comment type="caution">
    <text evidence="1">The sequence shown here is derived from an EMBL/GenBank/DDBJ whole genome shotgun (WGS) entry which is preliminary data.</text>
</comment>
<protein>
    <submittedName>
        <fullName evidence="1">Uncharacterized protein</fullName>
    </submittedName>
</protein>
<reference evidence="1 2" key="1">
    <citation type="journal article" date="2023" name="Plants (Basel)">
        <title>Bridging the Gap: Combining Genomics and Transcriptomics Approaches to Understand Stylosanthes scabra, an Orphan Legume from the Brazilian Caatinga.</title>
        <authorList>
            <person name="Ferreira-Neto J.R.C."/>
            <person name="da Silva M.D."/>
            <person name="Binneck E."/>
            <person name="de Melo N.F."/>
            <person name="da Silva R.H."/>
            <person name="de Melo A.L.T.M."/>
            <person name="Pandolfi V."/>
            <person name="Bustamante F.O."/>
            <person name="Brasileiro-Vidal A.C."/>
            <person name="Benko-Iseppon A.M."/>
        </authorList>
    </citation>
    <scope>NUCLEOTIDE SEQUENCE [LARGE SCALE GENOMIC DNA]</scope>
    <source>
        <tissue evidence="1">Leaves</tissue>
    </source>
</reference>
<dbReference type="EMBL" id="JASCZI010002610">
    <property type="protein sequence ID" value="MED6116309.1"/>
    <property type="molecule type" value="Genomic_DNA"/>
</dbReference>
<gene>
    <name evidence="1" type="ORF">PIB30_099110</name>
</gene>
<keyword evidence="2" id="KW-1185">Reference proteome</keyword>
<evidence type="ECO:0000313" key="2">
    <source>
        <dbReference type="Proteomes" id="UP001341840"/>
    </source>
</evidence>
<organism evidence="1 2">
    <name type="scientific">Stylosanthes scabra</name>
    <dbReference type="NCBI Taxonomy" id="79078"/>
    <lineage>
        <taxon>Eukaryota</taxon>
        <taxon>Viridiplantae</taxon>
        <taxon>Streptophyta</taxon>
        <taxon>Embryophyta</taxon>
        <taxon>Tracheophyta</taxon>
        <taxon>Spermatophyta</taxon>
        <taxon>Magnoliopsida</taxon>
        <taxon>eudicotyledons</taxon>
        <taxon>Gunneridae</taxon>
        <taxon>Pentapetalae</taxon>
        <taxon>rosids</taxon>
        <taxon>fabids</taxon>
        <taxon>Fabales</taxon>
        <taxon>Fabaceae</taxon>
        <taxon>Papilionoideae</taxon>
        <taxon>50 kb inversion clade</taxon>
        <taxon>dalbergioids sensu lato</taxon>
        <taxon>Dalbergieae</taxon>
        <taxon>Pterocarpus clade</taxon>
        <taxon>Stylosanthes</taxon>
    </lineage>
</organism>